<dbReference type="PANTHER" id="PTHR30461:SF23">
    <property type="entry name" value="DNA RECOMBINASE-RELATED"/>
    <property type="match status" value="1"/>
</dbReference>
<dbReference type="InterPro" id="IPR050639">
    <property type="entry name" value="SSR_resolvase"/>
</dbReference>
<dbReference type="PROSITE" id="PS51736">
    <property type="entry name" value="RECOMBINASES_3"/>
    <property type="match status" value="1"/>
</dbReference>
<dbReference type="EMBL" id="LCGS01000026">
    <property type="protein sequence ID" value="KKT18617.1"/>
    <property type="molecule type" value="Genomic_DNA"/>
</dbReference>
<dbReference type="CDD" id="cd00338">
    <property type="entry name" value="Ser_Recombinase"/>
    <property type="match status" value="1"/>
</dbReference>
<dbReference type="Pfam" id="PF07508">
    <property type="entry name" value="Recombinase"/>
    <property type="match status" value="1"/>
</dbReference>
<dbReference type="SUPFAM" id="SSF53041">
    <property type="entry name" value="Resolvase-like"/>
    <property type="match status" value="1"/>
</dbReference>
<dbReference type="GO" id="GO:0003677">
    <property type="term" value="F:DNA binding"/>
    <property type="evidence" value="ECO:0007669"/>
    <property type="project" value="InterPro"/>
</dbReference>
<evidence type="ECO:0000313" key="4">
    <source>
        <dbReference type="Proteomes" id="UP000034751"/>
    </source>
</evidence>
<dbReference type="PROSITE" id="PS51737">
    <property type="entry name" value="RECOMBINASE_DNA_BIND"/>
    <property type="match status" value="1"/>
</dbReference>
<feature type="domain" description="Resolvase/invertase-type recombinase catalytic" evidence="1">
    <location>
        <begin position="5"/>
        <end position="151"/>
    </location>
</feature>
<accession>A0A0G1HG95</accession>
<evidence type="ECO:0000313" key="3">
    <source>
        <dbReference type="EMBL" id="KKT18617.1"/>
    </source>
</evidence>
<reference evidence="3 4" key="1">
    <citation type="journal article" date="2015" name="Nature">
        <title>rRNA introns, odd ribosomes, and small enigmatic genomes across a large radiation of phyla.</title>
        <authorList>
            <person name="Brown C.T."/>
            <person name="Hug L.A."/>
            <person name="Thomas B.C."/>
            <person name="Sharon I."/>
            <person name="Castelle C.J."/>
            <person name="Singh A."/>
            <person name="Wilkins M.J."/>
            <person name="Williams K.H."/>
            <person name="Banfield J.F."/>
        </authorList>
    </citation>
    <scope>NUCLEOTIDE SEQUENCE [LARGE SCALE GENOMIC DNA]</scope>
</reference>
<dbReference type="SMART" id="SM00857">
    <property type="entry name" value="Resolvase"/>
    <property type="match status" value="1"/>
</dbReference>
<dbReference type="STRING" id="1618747.UW02_C0026G0013"/>
<protein>
    <submittedName>
        <fullName evidence="3">Recombinase</fullName>
    </submittedName>
</protein>
<dbReference type="Pfam" id="PF13408">
    <property type="entry name" value="Zn_ribbon_recom"/>
    <property type="match status" value="1"/>
</dbReference>
<evidence type="ECO:0000259" key="1">
    <source>
        <dbReference type="PROSITE" id="PS51736"/>
    </source>
</evidence>
<sequence length="583" mass="67685">MNKPKYFLYARKSSEDDDKQVMSIEAQLFELREFARKENLEILEEFQESKSAKKPGREKFSEMMSRIESMDGAGILAWHPDRLARNSIDGGRIIYAVDTTKIISLRFPTFWFEPTPQGLFMLQVAFGQSKYYSDNLSQNISRGIRQKLRRGEWLTHAPFGYVNNVKTRNIDPDPVKAKIIVRAFEEYAKGTHGVEYIAQFFALHGITTRSGTPLGKASVHRMLLNKSYLGLTKHYDEYFPGSFVPILSRDLFEAVQKRLAERGKPRKTKVGHNFPFTGLFRCGECESMITAQWATNRFGTKYRYYRCTRKNGKCNQEYLREDRLVSQLKEQLQKISLPDEWANWMTKKTNEWEKDEKSSSGTLLVQLKECERETEQKLSELVSLYLDGEIPKENYIFKKNELLKEKVSLNEKLKSARAERKNWVEPLREWILDIKKATQLVSSDNFFEIRDYFKKIGTNPQLREKSVSISFCPPTEFACARKAGRDFDHPLSSIARKLAPARRAGILTTPFHLSRASARPFFLRTFPIVDLQGIEPRPHPCHGCVILFYYRPASKTLAKIGLIVNQMIQYNHEVIHKYAFSPL</sequence>
<dbReference type="GO" id="GO:0000150">
    <property type="term" value="F:DNA strand exchange activity"/>
    <property type="evidence" value="ECO:0007669"/>
    <property type="project" value="InterPro"/>
</dbReference>
<dbReference type="Proteomes" id="UP000034751">
    <property type="component" value="Unassembled WGS sequence"/>
</dbReference>
<feature type="domain" description="Recombinase" evidence="2">
    <location>
        <begin position="158"/>
        <end position="265"/>
    </location>
</feature>
<proteinExistence type="predicted"/>
<dbReference type="Gene3D" id="3.40.50.1390">
    <property type="entry name" value="Resolvase, N-terminal catalytic domain"/>
    <property type="match status" value="1"/>
</dbReference>
<dbReference type="PATRIC" id="fig|1618747.3.peg.756"/>
<evidence type="ECO:0000259" key="2">
    <source>
        <dbReference type="PROSITE" id="PS51737"/>
    </source>
</evidence>
<dbReference type="InterPro" id="IPR011109">
    <property type="entry name" value="DNA_bind_recombinase_dom"/>
</dbReference>
<dbReference type="InterPro" id="IPR038109">
    <property type="entry name" value="DNA_bind_recomb_sf"/>
</dbReference>
<dbReference type="AlphaFoldDB" id="A0A0G1HG95"/>
<name>A0A0G1HG95_9BACT</name>
<organism evidence="3 4">
    <name type="scientific">Candidatus Nomurabacteria bacterium GW2011_GWB1_43_7</name>
    <dbReference type="NCBI Taxonomy" id="1618747"/>
    <lineage>
        <taxon>Bacteria</taxon>
        <taxon>Candidatus Nomuraibacteriota</taxon>
    </lineage>
</organism>
<comment type="caution">
    <text evidence="3">The sequence shown here is derived from an EMBL/GenBank/DDBJ whole genome shotgun (WGS) entry which is preliminary data.</text>
</comment>
<dbReference type="Gene3D" id="3.90.1750.20">
    <property type="entry name" value="Putative Large Serine Recombinase, Chain B, Domain 2"/>
    <property type="match status" value="1"/>
</dbReference>
<dbReference type="PANTHER" id="PTHR30461">
    <property type="entry name" value="DNA-INVERTASE FROM LAMBDOID PROPHAGE"/>
    <property type="match status" value="1"/>
</dbReference>
<dbReference type="InterPro" id="IPR006119">
    <property type="entry name" value="Resolv_N"/>
</dbReference>
<dbReference type="InterPro" id="IPR025827">
    <property type="entry name" value="Zn_ribbon_recom_dom"/>
</dbReference>
<dbReference type="Pfam" id="PF00239">
    <property type="entry name" value="Resolvase"/>
    <property type="match status" value="1"/>
</dbReference>
<dbReference type="InterPro" id="IPR036162">
    <property type="entry name" value="Resolvase-like_N_sf"/>
</dbReference>
<gene>
    <name evidence="3" type="ORF">UW02_C0026G0013</name>
</gene>